<evidence type="ECO:0000256" key="5">
    <source>
        <dbReference type="PIRSR" id="PIRSR600821-52"/>
    </source>
</evidence>
<dbReference type="OrthoDB" id="9813814at2"/>
<dbReference type="GO" id="GO:0009252">
    <property type="term" value="P:peptidoglycan biosynthetic process"/>
    <property type="evidence" value="ECO:0007669"/>
    <property type="project" value="TreeGrafter"/>
</dbReference>
<dbReference type="Gene3D" id="3.20.20.10">
    <property type="entry name" value="Alanine racemase"/>
    <property type="match status" value="1"/>
</dbReference>
<evidence type="ECO:0000313" key="8">
    <source>
        <dbReference type="Proteomes" id="UP000254060"/>
    </source>
</evidence>
<dbReference type="InterPro" id="IPR001608">
    <property type="entry name" value="Ala_racemase_N"/>
</dbReference>
<dbReference type="PRINTS" id="PR00992">
    <property type="entry name" value="ALARACEMASE"/>
</dbReference>
<protein>
    <submittedName>
        <fullName evidence="7">Alanine racemase 2</fullName>
        <ecNumber evidence="7">5.1.1.1</ecNumber>
    </submittedName>
</protein>
<dbReference type="Gene3D" id="2.40.37.10">
    <property type="entry name" value="Lyase, Ornithine Decarboxylase, Chain A, domain 1"/>
    <property type="match status" value="1"/>
</dbReference>
<dbReference type="STRING" id="1397694.GCA_000702585_03024"/>
<evidence type="ECO:0000256" key="3">
    <source>
        <dbReference type="ARBA" id="ARBA00023235"/>
    </source>
</evidence>
<dbReference type="Pfam" id="PF01168">
    <property type="entry name" value="Ala_racemase_N"/>
    <property type="match status" value="1"/>
</dbReference>
<feature type="domain" description="Alanine racemase C-terminal" evidence="6">
    <location>
        <begin position="228"/>
        <end position="349"/>
    </location>
</feature>
<evidence type="ECO:0000313" key="7">
    <source>
        <dbReference type="EMBL" id="STO09140.1"/>
    </source>
</evidence>
<feature type="modified residue" description="N6-(pyridoxal phosphate)lysine" evidence="4">
    <location>
        <position position="29"/>
    </location>
</feature>
<dbReference type="EMBL" id="UGGP01000001">
    <property type="protein sequence ID" value="STO09140.1"/>
    <property type="molecule type" value="Genomic_DNA"/>
</dbReference>
<dbReference type="NCBIfam" id="TIGR00492">
    <property type="entry name" value="alr"/>
    <property type="match status" value="1"/>
</dbReference>
<dbReference type="GO" id="GO:0030170">
    <property type="term" value="F:pyridoxal phosphate binding"/>
    <property type="evidence" value="ECO:0007669"/>
    <property type="project" value="TreeGrafter"/>
</dbReference>
<dbReference type="InterPro" id="IPR029066">
    <property type="entry name" value="PLP-binding_barrel"/>
</dbReference>
<dbReference type="Pfam" id="PF00842">
    <property type="entry name" value="Ala_racemase_C"/>
    <property type="match status" value="1"/>
</dbReference>
<evidence type="ECO:0000256" key="2">
    <source>
        <dbReference type="ARBA" id="ARBA00022898"/>
    </source>
</evidence>
<dbReference type="PANTHER" id="PTHR30511">
    <property type="entry name" value="ALANINE RACEMASE"/>
    <property type="match status" value="1"/>
</dbReference>
<dbReference type="PANTHER" id="PTHR30511:SF0">
    <property type="entry name" value="ALANINE RACEMASE, CATABOLIC-RELATED"/>
    <property type="match status" value="1"/>
</dbReference>
<proteinExistence type="predicted"/>
<evidence type="ECO:0000256" key="1">
    <source>
        <dbReference type="ARBA" id="ARBA00001933"/>
    </source>
</evidence>
<sequence>MGVTIDLNAIRENKRRIETLGRPVFAVVKNNAYNLGMEPVVTTLYEEGVRHFMVTTLEEAREVRTYAPDARVLVMNPVYEWQDVQEQKLDVAIGSYDWLVAQRSQLDGVRLHLKLDVGMNRFGAKTFEEALAIVAFCQDEGLDLVGLCTHFPLADADNAEIEHSIQVERFADWSTRLIERHAFEVVHAANSAATLQADARLAHCTHVRVGIFLYGYSSVEPVEWLVPAFRWETEVIAVHQIEAGAHVGYGTGYTAPAQERIAVLSVGYGDGLMRARRHLPAHINDRAFPFISNIFMSHSFLRVDETVQVGDVVELYGNTTKIDDVTRTGHANNSEQLCARSWRVPHRFEGGNVCTPPTNQFV</sequence>
<dbReference type="SUPFAM" id="SSF50621">
    <property type="entry name" value="Alanine racemase C-terminal domain-like"/>
    <property type="match status" value="1"/>
</dbReference>
<dbReference type="SUPFAM" id="SSF51419">
    <property type="entry name" value="PLP-binding barrel"/>
    <property type="match status" value="1"/>
</dbReference>
<dbReference type="SMART" id="SM01005">
    <property type="entry name" value="Ala_racemase_C"/>
    <property type="match status" value="1"/>
</dbReference>
<dbReference type="InterPro" id="IPR011079">
    <property type="entry name" value="Ala_racemase_C"/>
</dbReference>
<dbReference type="InterPro" id="IPR000821">
    <property type="entry name" value="Ala_racemase"/>
</dbReference>
<accession>A0A377FWC2</accession>
<evidence type="ECO:0000256" key="4">
    <source>
        <dbReference type="PIRSR" id="PIRSR600821-50"/>
    </source>
</evidence>
<organism evidence="7 8">
    <name type="scientific">Exiguobacterium aurantiacum</name>
    <dbReference type="NCBI Taxonomy" id="33987"/>
    <lineage>
        <taxon>Bacteria</taxon>
        <taxon>Bacillati</taxon>
        <taxon>Bacillota</taxon>
        <taxon>Bacilli</taxon>
        <taxon>Bacillales</taxon>
        <taxon>Bacillales Family XII. Incertae Sedis</taxon>
        <taxon>Exiguobacterium</taxon>
    </lineage>
</organism>
<keyword evidence="3 7" id="KW-0413">Isomerase</keyword>
<feature type="binding site" evidence="5">
    <location>
        <position position="296"/>
    </location>
    <ligand>
        <name>substrate</name>
    </ligand>
</feature>
<dbReference type="CDD" id="cd00430">
    <property type="entry name" value="PLPDE_III_AR"/>
    <property type="match status" value="1"/>
</dbReference>
<name>A0A377FWC2_9BACL</name>
<dbReference type="AlphaFoldDB" id="A0A377FWC2"/>
<feature type="binding site" evidence="5">
    <location>
        <position position="121"/>
    </location>
    <ligand>
        <name>substrate</name>
    </ligand>
</feature>
<reference evidence="7 8" key="1">
    <citation type="submission" date="2018-06" db="EMBL/GenBank/DDBJ databases">
        <authorList>
            <consortium name="Pathogen Informatics"/>
            <person name="Doyle S."/>
        </authorList>
    </citation>
    <scope>NUCLEOTIDE SEQUENCE [LARGE SCALE GENOMIC DNA]</scope>
    <source>
        <strain evidence="7 8">NCTC13163</strain>
    </source>
</reference>
<dbReference type="GO" id="GO:0008784">
    <property type="term" value="F:alanine racemase activity"/>
    <property type="evidence" value="ECO:0007669"/>
    <property type="project" value="UniProtKB-EC"/>
</dbReference>
<gene>
    <name evidence="7" type="primary">alr2</name>
    <name evidence="7" type="ORF">NCTC13163_02540</name>
</gene>
<dbReference type="GO" id="GO:0030632">
    <property type="term" value="P:D-alanine biosynthetic process"/>
    <property type="evidence" value="ECO:0007669"/>
    <property type="project" value="TreeGrafter"/>
</dbReference>
<dbReference type="Proteomes" id="UP000254060">
    <property type="component" value="Unassembled WGS sequence"/>
</dbReference>
<dbReference type="EC" id="5.1.1.1" evidence="7"/>
<comment type="cofactor">
    <cofactor evidence="1 4">
        <name>pyridoxal 5'-phosphate</name>
        <dbReference type="ChEBI" id="CHEBI:597326"/>
    </cofactor>
</comment>
<dbReference type="GO" id="GO:0005829">
    <property type="term" value="C:cytosol"/>
    <property type="evidence" value="ECO:0007669"/>
    <property type="project" value="TreeGrafter"/>
</dbReference>
<dbReference type="RefSeq" id="WP_029336033.1">
    <property type="nucleotide sequence ID" value="NZ_UGGP01000001.1"/>
</dbReference>
<keyword evidence="2 4" id="KW-0663">Pyridoxal phosphate</keyword>
<evidence type="ECO:0000259" key="6">
    <source>
        <dbReference type="SMART" id="SM01005"/>
    </source>
</evidence>
<dbReference type="InterPro" id="IPR009006">
    <property type="entry name" value="Ala_racemase/Decarboxylase_C"/>
</dbReference>